<dbReference type="Proteomes" id="UP000053354">
    <property type="component" value="Chromosome"/>
</dbReference>
<evidence type="ECO:0000256" key="1">
    <source>
        <dbReference type="SAM" id="SignalP"/>
    </source>
</evidence>
<organism evidence="2 3">
    <name type="scientific">Planococcus versutus</name>
    <dbReference type="NCBI Taxonomy" id="1302659"/>
    <lineage>
        <taxon>Bacteria</taxon>
        <taxon>Bacillati</taxon>
        <taxon>Bacillota</taxon>
        <taxon>Bacilli</taxon>
        <taxon>Bacillales</taxon>
        <taxon>Caryophanaceae</taxon>
        <taxon>Planococcus</taxon>
    </lineage>
</organism>
<keyword evidence="3" id="KW-1185">Reference proteome</keyword>
<evidence type="ECO:0000313" key="2">
    <source>
        <dbReference type="EMBL" id="ANU28282.1"/>
    </source>
</evidence>
<dbReference type="EMBL" id="CP016540">
    <property type="protein sequence ID" value="ANU28282.1"/>
    <property type="molecule type" value="Genomic_DNA"/>
</dbReference>
<evidence type="ECO:0000313" key="3">
    <source>
        <dbReference type="Proteomes" id="UP000053354"/>
    </source>
</evidence>
<protein>
    <submittedName>
        <fullName evidence="2">Uncharacterized protein</fullName>
    </submittedName>
</protein>
<dbReference type="RefSeq" id="WP_065524641.1">
    <property type="nucleotide sequence ID" value="NZ_CP016540.2"/>
</dbReference>
<dbReference type="OrthoDB" id="2617475at2"/>
<dbReference type="KEGG" id="pll:I858_014920"/>
<accession>A0A1B1S511</accession>
<proteinExistence type="predicted"/>
<name>A0A1B1S511_9BACL</name>
<sequence length="162" mass="17751">MLKKMFACLLVIALFVSTSSSVFANSTNARSTSPTTTFVEEKTPVVISNFEEEPEIGTYGFKGFLVKQSLALIRVSVDKGGDVLAYVTKWLDKDAAKYITNNKSKITGAIKKVENWIDNATDVTQTTIKTKLNSELSKAGVPSKYSLQIADAVARTVTWLML</sequence>
<dbReference type="AlphaFoldDB" id="A0A1B1S511"/>
<feature type="chain" id="PRO_5008529219" evidence="1">
    <location>
        <begin position="25"/>
        <end position="162"/>
    </location>
</feature>
<feature type="signal peptide" evidence="1">
    <location>
        <begin position="1"/>
        <end position="24"/>
    </location>
</feature>
<keyword evidence="1" id="KW-0732">Signal</keyword>
<reference evidence="2" key="1">
    <citation type="submission" date="2016-10" db="EMBL/GenBank/DDBJ databases">
        <authorList>
            <person name="See-Too W.S."/>
        </authorList>
    </citation>
    <scope>NUCLEOTIDE SEQUENCE</scope>
    <source>
        <strain evidence="2">L10.15</strain>
    </source>
</reference>
<gene>
    <name evidence="2" type="ORF">I858_014920</name>
</gene>